<dbReference type="PANTHER" id="PTHR36307:SF1">
    <property type="entry name" value="FLAGELLA BASAL BODY P-RING FORMATION PROTEIN FLGA"/>
    <property type="match status" value="1"/>
</dbReference>
<dbReference type="Pfam" id="PF13144">
    <property type="entry name" value="ChapFlgA"/>
    <property type="match status" value="1"/>
</dbReference>
<gene>
    <name evidence="9" type="primary">flgA</name>
    <name evidence="9" type="ORF">C0W41_05830</name>
</gene>
<dbReference type="GO" id="GO:0044780">
    <property type="term" value="P:bacterial-type flagellum assembly"/>
    <property type="evidence" value="ECO:0007669"/>
    <property type="project" value="InterPro"/>
</dbReference>
<keyword evidence="7" id="KW-1133">Transmembrane helix</keyword>
<keyword evidence="9" id="KW-0969">Cilium</keyword>
<dbReference type="Gene3D" id="2.30.30.760">
    <property type="match status" value="1"/>
</dbReference>
<evidence type="ECO:0000256" key="6">
    <source>
        <dbReference type="ARBA" id="ARBA00025643"/>
    </source>
</evidence>
<evidence type="ECO:0000256" key="3">
    <source>
        <dbReference type="ARBA" id="ARBA00014754"/>
    </source>
</evidence>
<proteinExistence type="inferred from homology"/>
<comment type="subcellular location">
    <subcellularLocation>
        <location evidence="1">Periplasm</location>
    </subcellularLocation>
</comment>
<dbReference type="InterPro" id="IPR039246">
    <property type="entry name" value="Flagellar_FlgA"/>
</dbReference>
<accession>A0A855SEQ2</accession>
<keyword evidence="9" id="KW-0282">Flagellum</keyword>
<keyword evidence="7" id="KW-0812">Transmembrane</keyword>
<evidence type="ECO:0000256" key="5">
    <source>
        <dbReference type="ARBA" id="ARBA00022764"/>
    </source>
</evidence>
<dbReference type="GO" id="GO:0042597">
    <property type="term" value="C:periplasmic space"/>
    <property type="evidence" value="ECO:0007669"/>
    <property type="project" value="UniProtKB-SubCell"/>
</dbReference>
<comment type="similarity">
    <text evidence="2">Belongs to the FlgA family.</text>
</comment>
<evidence type="ECO:0000256" key="2">
    <source>
        <dbReference type="ARBA" id="ARBA00010474"/>
    </source>
</evidence>
<comment type="function">
    <text evidence="6">Involved in the assembly process of the P-ring formation. It may associate with FlgF on the rod constituting a structure essential for the P-ring assembly or may act as a modulator protein for the P-ring assembly.</text>
</comment>
<dbReference type="CDD" id="cd11614">
    <property type="entry name" value="SAF_CpaB_FlgA_like"/>
    <property type="match status" value="1"/>
</dbReference>
<evidence type="ECO:0000256" key="1">
    <source>
        <dbReference type="ARBA" id="ARBA00004418"/>
    </source>
</evidence>
<evidence type="ECO:0000313" key="9">
    <source>
        <dbReference type="EMBL" id="PSX08604.1"/>
    </source>
</evidence>
<feature type="transmembrane region" description="Helical" evidence="7">
    <location>
        <begin position="21"/>
        <end position="41"/>
    </location>
</feature>
<evidence type="ECO:0000259" key="8">
    <source>
        <dbReference type="SMART" id="SM00858"/>
    </source>
</evidence>
<protein>
    <recommendedName>
        <fullName evidence="3">Flagella basal body P-ring formation protein FlgA</fullName>
    </recommendedName>
</protein>
<evidence type="ECO:0000256" key="7">
    <source>
        <dbReference type="SAM" id="Phobius"/>
    </source>
</evidence>
<reference evidence="9 10" key="1">
    <citation type="submission" date="2018-01" db="EMBL/GenBank/DDBJ databases">
        <title>Whole genome sequencing of Histamine producing bacteria.</title>
        <authorList>
            <person name="Butler K."/>
        </authorList>
    </citation>
    <scope>NUCLEOTIDE SEQUENCE [LARGE SCALE GENOMIC DNA]</scope>
    <source>
        <strain evidence="9 10">A2-1</strain>
    </source>
</reference>
<keyword evidence="5" id="KW-0574">Periplasm</keyword>
<evidence type="ECO:0000256" key="4">
    <source>
        <dbReference type="ARBA" id="ARBA00022729"/>
    </source>
</evidence>
<dbReference type="InterPro" id="IPR017585">
    <property type="entry name" value="SAF_FlgA"/>
</dbReference>
<dbReference type="InterPro" id="IPR013974">
    <property type="entry name" value="SAF"/>
</dbReference>
<dbReference type="PANTHER" id="PTHR36307">
    <property type="entry name" value="FLAGELLA BASAL BODY P-RING FORMATION PROTEIN FLGA"/>
    <property type="match status" value="1"/>
</dbReference>
<keyword evidence="4" id="KW-0732">Signal</keyword>
<keyword evidence="9" id="KW-0966">Cell projection</keyword>
<dbReference type="SMART" id="SM00858">
    <property type="entry name" value="SAF"/>
    <property type="match status" value="1"/>
</dbReference>
<name>A0A855SEQ2_PHOAN</name>
<feature type="domain" description="SAF" evidence="8">
    <location>
        <begin position="146"/>
        <end position="207"/>
    </location>
</feature>
<dbReference type="EMBL" id="PYOY01000002">
    <property type="protein sequence ID" value="PSX08604.1"/>
    <property type="molecule type" value="Genomic_DNA"/>
</dbReference>
<dbReference type="Gene3D" id="3.90.1210.10">
    <property type="entry name" value="Antifreeze-like/N-acetylneuraminic acid synthase C-terminal domain"/>
    <property type="match status" value="1"/>
</dbReference>
<dbReference type="AlphaFoldDB" id="A0A855SEQ2"/>
<dbReference type="Proteomes" id="UP000241440">
    <property type="component" value="Unassembled WGS sequence"/>
</dbReference>
<dbReference type="NCBIfam" id="TIGR03170">
    <property type="entry name" value="flgA_cterm"/>
    <property type="match status" value="1"/>
</dbReference>
<sequence>MKLRVNMLKILEVVSNPVKKAYVSLTYLINLVILLPFSVFADNLQEVKLINSNNVNIEQIKSALVGEIKNEIQHYSDIHGWKKVVPNIKVNIPKAISSLPHCPEPIRFTAQDNQSQPVGRLKRQVKCESPTVNWRLNATVYVQLTLPVMVARTLIHRDELITRGMLDSQMLQLKAPKNIITNADQVIGLHAIRRIRQGQLITENLLKKPFLINKGDQVLIVAKKGKFEASTKGIALEHGKMHEQIRVENTATQKVIHARVFAQGKVETIF</sequence>
<evidence type="ECO:0000313" key="10">
    <source>
        <dbReference type="Proteomes" id="UP000241440"/>
    </source>
</evidence>
<keyword evidence="7" id="KW-0472">Membrane</keyword>
<organism evidence="9 10">
    <name type="scientific">Photobacterium angustum</name>
    <dbReference type="NCBI Taxonomy" id="661"/>
    <lineage>
        <taxon>Bacteria</taxon>
        <taxon>Pseudomonadati</taxon>
        <taxon>Pseudomonadota</taxon>
        <taxon>Gammaproteobacteria</taxon>
        <taxon>Vibrionales</taxon>
        <taxon>Vibrionaceae</taxon>
        <taxon>Photobacterium</taxon>
    </lineage>
</organism>
<comment type="caution">
    <text evidence="9">The sequence shown here is derived from an EMBL/GenBank/DDBJ whole genome shotgun (WGS) entry which is preliminary data.</text>
</comment>